<dbReference type="PANTHER" id="PTHR44167:SF18">
    <property type="entry name" value="PROTEIN KINASE DOMAIN-CONTAINING PROTEIN"/>
    <property type="match status" value="1"/>
</dbReference>
<protein>
    <recommendedName>
        <fullName evidence="6">EKC/KEOPS complex subunit BUD32</fullName>
        <ecNumber evidence="4">2.7.11.1</ecNumber>
    </recommendedName>
    <alternativeName>
        <fullName evidence="7 8">Atypical Serine/threonine protein kinase BUD32</fullName>
    </alternativeName>
    <alternativeName>
        <fullName evidence="5">EKC/KEOPS complex subunit bud32</fullName>
    </alternativeName>
</protein>
<evidence type="ECO:0000256" key="1">
    <source>
        <dbReference type="ARBA" id="ARBA00003747"/>
    </source>
</evidence>
<feature type="domain" description="FHA" evidence="11">
    <location>
        <begin position="78"/>
        <end position="132"/>
    </location>
</feature>
<evidence type="ECO:0000256" key="6">
    <source>
        <dbReference type="ARBA" id="ARBA00019973"/>
    </source>
</evidence>
<sequence>MANERQFNTLFTIHACQAAFIHDPANAQFRVSEDVYDVRESPSPGADSRECTPLSPTLQESHLCITTDFLPRDPQAGFVFGSNPDSCDIILARRSDQGISKRQFAIFFIWEHRAIILKNLAGRGTKLTVRSLDPPCTERVKSQRHLPEGFEHTVSLPWCELKITVPRHENDRERFSAHWLAFQEASTGHVPGLDLAELSSIAPTSVCSSSTCTYQVGATLGEGAATFLAADEGKKVYAVKAFSRPSTDCGVVKLLRVASNHKYLVRIHDVLYDTPYSLVMDLVWGCNLEESTKAKPINAPDAQLCLKQLLLAAETLHSAGLVHRDIRPTNIMVACREPIHIKLAGFGRAAYSSARRSRGGYTPYSLPKSEEASSAGIGGVDIWAIGIIGLECLGGYCPGTVVRNYVARLAKRGTSAFESFVCTLLLKMPSATDCLSHEFFAIQVGRAFPIRGQFWSKEEPIPIRQRPSGRISVPKPPRKQIIAPATLRLDGQTALEVQHTLVPSDSVNIDHAVGSEVANPRLSKRCRADSSFERPPVQTQQWCDGSGRRINGSAKRLREHDSGKASADGACKRPCVEKAPDQPVEAALFKSGGMWTLSIGPSRMPMSISDYYVECLAICNFAALDNDSKALKLQTLDNVRRRRMMGEEEYWVPLQQAVGFCKDLGVLESLWPLFMLAPHDVQRGACLLVEPRSGD</sequence>
<dbReference type="GO" id="GO:0005634">
    <property type="term" value="C:nucleus"/>
    <property type="evidence" value="ECO:0007669"/>
    <property type="project" value="TreeGrafter"/>
</dbReference>
<evidence type="ECO:0000313" key="14">
    <source>
        <dbReference type="Proteomes" id="UP000030651"/>
    </source>
</evidence>
<evidence type="ECO:0000259" key="12">
    <source>
        <dbReference type="PROSITE" id="PS50011"/>
    </source>
</evidence>
<comment type="catalytic activity">
    <reaction evidence="9">
        <text>L-threonyl-[protein] + ATP = O-phospho-L-threonyl-[protein] + ADP + H(+)</text>
        <dbReference type="Rhea" id="RHEA:46608"/>
        <dbReference type="Rhea" id="RHEA-COMP:11060"/>
        <dbReference type="Rhea" id="RHEA-COMP:11605"/>
        <dbReference type="ChEBI" id="CHEBI:15378"/>
        <dbReference type="ChEBI" id="CHEBI:30013"/>
        <dbReference type="ChEBI" id="CHEBI:30616"/>
        <dbReference type="ChEBI" id="CHEBI:61977"/>
        <dbReference type="ChEBI" id="CHEBI:456216"/>
        <dbReference type="EC" id="2.7.11.1"/>
    </reaction>
</comment>
<evidence type="ECO:0000256" key="5">
    <source>
        <dbReference type="ARBA" id="ARBA00013948"/>
    </source>
</evidence>
<dbReference type="PROSITE" id="PS50006">
    <property type="entry name" value="FHA_DOMAIN"/>
    <property type="match status" value="1"/>
</dbReference>
<dbReference type="EMBL" id="KI912111">
    <property type="protein sequence ID" value="ETS84085.1"/>
    <property type="molecule type" value="Genomic_DNA"/>
</dbReference>
<dbReference type="Gene3D" id="1.10.510.10">
    <property type="entry name" value="Transferase(Phosphotransferase) domain 1"/>
    <property type="match status" value="1"/>
</dbReference>
<comment type="function">
    <text evidence="1">Component of the EKC/KEOPS complex that is required for the formation of a threonylcarbamoyl group on adenosine at position 37 (t(6)A37) in tRNAs that read codons beginning with adenine. The complex is probably involved in the transfer of the threonylcarbamoyl moiety of threonylcarbamoyl-AMP (TC-AMP) to the N6 group of A37. BUD32 has ATPase activity in the context of the EKC/KEOPS complex and likely plays a supporting role to the catalytic subunit KAE1. The EKC/KEOPS complex also promotes both telomere uncapping and telomere elongation. The complex is required for efficient recruitment of transcriptional coactivators.</text>
</comment>
<dbReference type="RefSeq" id="XP_007832733.1">
    <property type="nucleotide sequence ID" value="XM_007834542.1"/>
</dbReference>
<dbReference type="InParanoid" id="W3XDF6"/>
<dbReference type="Proteomes" id="UP000030651">
    <property type="component" value="Unassembled WGS sequence"/>
</dbReference>
<reference evidence="14" key="1">
    <citation type="journal article" date="2015" name="BMC Genomics">
        <title>Genomic and transcriptomic analysis of the endophytic fungus Pestalotiopsis fici reveals its lifestyle and high potential for synthesis of natural products.</title>
        <authorList>
            <person name="Wang X."/>
            <person name="Zhang X."/>
            <person name="Liu L."/>
            <person name="Xiang M."/>
            <person name="Wang W."/>
            <person name="Sun X."/>
            <person name="Che Y."/>
            <person name="Guo L."/>
            <person name="Liu G."/>
            <person name="Guo L."/>
            <person name="Wang C."/>
            <person name="Yin W.B."/>
            <person name="Stadler M."/>
            <person name="Zhang X."/>
            <person name="Liu X."/>
        </authorList>
    </citation>
    <scope>NUCLEOTIDE SEQUENCE [LARGE SCALE GENOMIC DNA]</scope>
    <source>
        <strain evidence="14">W106-1 / CGMCC3.15140</strain>
    </source>
</reference>
<evidence type="ECO:0000256" key="3">
    <source>
        <dbReference type="ARBA" id="ARBA00011534"/>
    </source>
</evidence>
<gene>
    <name evidence="13" type="ORF">PFICI_05961</name>
</gene>
<organism evidence="13 14">
    <name type="scientific">Pestalotiopsis fici (strain W106-1 / CGMCC3.15140)</name>
    <dbReference type="NCBI Taxonomy" id="1229662"/>
    <lineage>
        <taxon>Eukaryota</taxon>
        <taxon>Fungi</taxon>
        <taxon>Dikarya</taxon>
        <taxon>Ascomycota</taxon>
        <taxon>Pezizomycotina</taxon>
        <taxon>Sordariomycetes</taxon>
        <taxon>Xylariomycetidae</taxon>
        <taxon>Amphisphaeriales</taxon>
        <taxon>Sporocadaceae</taxon>
        <taxon>Pestalotiopsis</taxon>
    </lineage>
</organism>
<dbReference type="CDD" id="cd00180">
    <property type="entry name" value="PKc"/>
    <property type="match status" value="1"/>
</dbReference>
<evidence type="ECO:0000259" key="11">
    <source>
        <dbReference type="PROSITE" id="PS50006"/>
    </source>
</evidence>
<dbReference type="SUPFAM" id="SSF54616">
    <property type="entry name" value="DNA-binding domain of Mlu1-box binding protein MBP1"/>
    <property type="match status" value="1"/>
</dbReference>
<dbReference type="InterPro" id="IPR000253">
    <property type="entry name" value="FHA_dom"/>
</dbReference>
<proteinExistence type="inferred from homology"/>
<dbReference type="InterPro" id="IPR036887">
    <property type="entry name" value="HTH_APSES_sf"/>
</dbReference>
<dbReference type="HOGENOM" id="CLU_396428_0_0_1"/>
<dbReference type="PROSITE" id="PS50011">
    <property type="entry name" value="PROTEIN_KINASE_DOM"/>
    <property type="match status" value="1"/>
</dbReference>
<dbReference type="GO" id="GO:0044773">
    <property type="term" value="P:mitotic DNA damage checkpoint signaling"/>
    <property type="evidence" value="ECO:0007669"/>
    <property type="project" value="TreeGrafter"/>
</dbReference>
<dbReference type="GO" id="GO:0005524">
    <property type="term" value="F:ATP binding"/>
    <property type="evidence" value="ECO:0007669"/>
    <property type="project" value="InterPro"/>
</dbReference>
<dbReference type="AlphaFoldDB" id="W3XDF6"/>
<dbReference type="SUPFAM" id="SSF56112">
    <property type="entry name" value="Protein kinase-like (PK-like)"/>
    <property type="match status" value="1"/>
</dbReference>
<dbReference type="eggNOG" id="KOG0615">
    <property type="taxonomic scope" value="Eukaryota"/>
</dbReference>
<dbReference type="PROSITE" id="PS00109">
    <property type="entry name" value="PROTEIN_KINASE_TYR"/>
    <property type="match status" value="1"/>
</dbReference>
<dbReference type="KEGG" id="pfy:PFICI_05961"/>
<dbReference type="InterPro" id="IPR008266">
    <property type="entry name" value="Tyr_kinase_AS"/>
</dbReference>
<dbReference type="GO" id="GO:0004674">
    <property type="term" value="F:protein serine/threonine kinase activity"/>
    <property type="evidence" value="ECO:0007669"/>
    <property type="project" value="UniProtKB-EC"/>
</dbReference>
<dbReference type="Pfam" id="PF00069">
    <property type="entry name" value="Pkinase"/>
    <property type="match status" value="1"/>
</dbReference>
<comment type="catalytic activity">
    <reaction evidence="10">
        <text>L-seryl-[protein] + ATP = O-phospho-L-seryl-[protein] + ADP + H(+)</text>
        <dbReference type="Rhea" id="RHEA:17989"/>
        <dbReference type="Rhea" id="RHEA-COMP:9863"/>
        <dbReference type="Rhea" id="RHEA-COMP:11604"/>
        <dbReference type="ChEBI" id="CHEBI:15378"/>
        <dbReference type="ChEBI" id="CHEBI:29999"/>
        <dbReference type="ChEBI" id="CHEBI:30616"/>
        <dbReference type="ChEBI" id="CHEBI:83421"/>
        <dbReference type="ChEBI" id="CHEBI:456216"/>
        <dbReference type="EC" id="2.7.11.1"/>
    </reaction>
</comment>
<evidence type="ECO:0000256" key="8">
    <source>
        <dbReference type="ARBA" id="ARBA00033194"/>
    </source>
</evidence>
<accession>W3XDF6</accession>
<comment type="similarity">
    <text evidence="2">Belongs to the protein kinase superfamily. CAMK Ser/Thr protein kinase family. CHEK2 subfamily.</text>
</comment>
<dbReference type="InterPro" id="IPR000719">
    <property type="entry name" value="Prot_kinase_dom"/>
</dbReference>
<evidence type="ECO:0000256" key="4">
    <source>
        <dbReference type="ARBA" id="ARBA00012513"/>
    </source>
</evidence>
<dbReference type="GO" id="GO:0003677">
    <property type="term" value="F:DNA binding"/>
    <property type="evidence" value="ECO:0007669"/>
    <property type="project" value="InterPro"/>
</dbReference>
<dbReference type="SMART" id="SM00220">
    <property type="entry name" value="S_TKc"/>
    <property type="match status" value="1"/>
</dbReference>
<dbReference type="GO" id="GO:0005737">
    <property type="term" value="C:cytoplasm"/>
    <property type="evidence" value="ECO:0007669"/>
    <property type="project" value="TreeGrafter"/>
</dbReference>
<dbReference type="EC" id="2.7.11.1" evidence="4"/>
<dbReference type="PANTHER" id="PTHR44167">
    <property type="entry name" value="OVARIAN-SPECIFIC SERINE/THREONINE-PROTEIN KINASE LOK-RELATED"/>
    <property type="match status" value="1"/>
</dbReference>
<evidence type="ECO:0000256" key="9">
    <source>
        <dbReference type="ARBA" id="ARBA00047899"/>
    </source>
</evidence>
<evidence type="ECO:0000256" key="10">
    <source>
        <dbReference type="ARBA" id="ARBA00048679"/>
    </source>
</evidence>
<feature type="domain" description="Protein kinase" evidence="12">
    <location>
        <begin position="214"/>
        <end position="440"/>
    </location>
</feature>
<evidence type="ECO:0000256" key="7">
    <source>
        <dbReference type="ARBA" id="ARBA00030980"/>
    </source>
</evidence>
<evidence type="ECO:0000256" key="2">
    <source>
        <dbReference type="ARBA" id="ARBA00005575"/>
    </source>
</evidence>
<dbReference type="STRING" id="1229662.W3XDF6"/>
<dbReference type="InterPro" id="IPR011009">
    <property type="entry name" value="Kinase-like_dom_sf"/>
</dbReference>
<name>W3XDF6_PESFW</name>
<comment type="subunit">
    <text evidence="3">Component of the EKC/KEOPS complex composed of at least BUD32, CGI121, GON7, KAE1 and PCC1; the whole complex dimerizes.</text>
</comment>
<keyword evidence="14" id="KW-1185">Reference proteome</keyword>
<dbReference type="GeneID" id="19270974"/>
<evidence type="ECO:0000313" key="13">
    <source>
        <dbReference type="EMBL" id="ETS84085.1"/>
    </source>
</evidence>
<dbReference type="OrthoDB" id="10252171at2759"/>